<organism evidence="2 3">
    <name type="scientific">Fusarium venenatum</name>
    <dbReference type="NCBI Taxonomy" id="56646"/>
    <lineage>
        <taxon>Eukaryota</taxon>
        <taxon>Fungi</taxon>
        <taxon>Dikarya</taxon>
        <taxon>Ascomycota</taxon>
        <taxon>Pezizomycotina</taxon>
        <taxon>Sordariomycetes</taxon>
        <taxon>Hypocreomycetidae</taxon>
        <taxon>Hypocreales</taxon>
        <taxon>Nectriaceae</taxon>
        <taxon>Fusarium</taxon>
    </lineage>
</organism>
<dbReference type="PANTHER" id="PTHR33973">
    <property type="entry name" value="OS07G0153300 PROTEIN"/>
    <property type="match status" value="1"/>
</dbReference>
<protein>
    <recommendedName>
        <fullName evidence="4">Cyclopropane-fatty-acyl-phospholipid synthase</fullName>
    </recommendedName>
</protein>
<dbReference type="PANTHER" id="PTHR33973:SF4">
    <property type="entry name" value="OS07G0153300 PROTEIN"/>
    <property type="match status" value="1"/>
</dbReference>
<feature type="transmembrane region" description="Helical" evidence="1">
    <location>
        <begin position="70"/>
        <end position="93"/>
    </location>
</feature>
<evidence type="ECO:0000313" key="2">
    <source>
        <dbReference type="EMBL" id="CEI67101.1"/>
    </source>
</evidence>
<proteinExistence type="predicted"/>
<keyword evidence="3" id="KW-1185">Reference proteome</keyword>
<feature type="transmembrane region" description="Helical" evidence="1">
    <location>
        <begin position="31"/>
        <end position="58"/>
    </location>
</feature>
<dbReference type="Pfam" id="PF07103">
    <property type="entry name" value="DUF1365"/>
    <property type="match status" value="1"/>
</dbReference>
<keyword evidence="1" id="KW-0472">Membrane</keyword>
<dbReference type="Proteomes" id="UP000245910">
    <property type="component" value="Chromosome I"/>
</dbReference>
<dbReference type="InterPro" id="IPR010775">
    <property type="entry name" value="DUF1365"/>
</dbReference>
<evidence type="ECO:0000256" key="1">
    <source>
        <dbReference type="SAM" id="Phobius"/>
    </source>
</evidence>
<dbReference type="EMBL" id="LN649229">
    <property type="protein sequence ID" value="CEI67101.1"/>
    <property type="molecule type" value="Genomic_DNA"/>
</dbReference>
<keyword evidence="1" id="KW-1133">Transmembrane helix</keyword>
<evidence type="ECO:0000313" key="3">
    <source>
        <dbReference type="Proteomes" id="UP000245910"/>
    </source>
</evidence>
<name>A0A2L2TN54_9HYPO</name>
<sequence>MTLFMDGLSEDSTLLSVILIADFIDRVVERWLYFSTIASIIWLYHSLTGWLTLGFIAWKHSAVTVISRYIGLNQLSLITIIAAATCFFGYFILKWLVPGTTSGRTGDPRPMLIPGRITHSRLFPKQHSFSYQYLTIGVPVDSTGNVDSMISIDRPISTWLSGLLRPKVWFSIDAADHFQRQSSYTGLRGKLDSYLQSEQQHVDPSQYPHAYLVTPPRHLGFGYSPVSFWFLYSQDKVFSATIVEMHNIFGERHSYFAARNFEAEAEHIQDGNMDNQELKRAQVNATAQKEFHVSPFNSREGSYSILASDPLGPEMYGFHGLDITINLFSSKGYKKLVAKLVSENQAIDPHEMSVTQKVGFILTWFWSAVATFPRFIKESAVLLFRHNLHFWYRPEPRKNSIGRLSSDVEKVLERVFRAYLRSLVEQSRIPVVVRYTPSGDAEVSEEILRSPSATDSSECAKEINIEILTPTFYSRFVHYAHDSEAVFCELAESCTFWTDKPEQLTNIFLKKRSPSLHALSLVEYVWFQLIKSMRRRPRKIERPLTSADKSSSPTSGIDIRGFRISSMDAFVLGQEDARVKKAYRTAVLRVFVADRITLGSTTLLGMMELVGRAGISWALASLITHGFS</sequence>
<keyword evidence="1" id="KW-0812">Transmembrane</keyword>
<reference evidence="3" key="1">
    <citation type="submission" date="2014-10" db="EMBL/GenBank/DDBJ databases">
        <authorList>
            <person name="King R."/>
        </authorList>
    </citation>
    <scope>NUCLEOTIDE SEQUENCE [LARGE SCALE GENOMIC DNA]</scope>
    <source>
        <strain evidence="3">A3/5</strain>
    </source>
</reference>
<accession>A0A2L2TN54</accession>
<evidence type="ECO:0008006" key="4">
    <source>
        <dbReference type="Google" id="ProtNLM"/>
    </source>
</evidence>
<dbReference type="AlphaFoldDB" id="A0A2L2TN54"/>